<proteinExistence type="predicted"/>
<protein>
    <submittedName>
        <fullName evidence="1">Uncharacterized protein</fullName>
    </submittedName>
</protein>
<comment type="caution">
    <text evidence="1">The sequence shown here is derived from an EMBL/GenBank/DDBJ whole genome shotgun (WGS) entry which is preliminary data.</text>
</comment>
<name>A0A2U1UZ86_9PROT</name>
<gene>
    <name evidence="1" type="ORF">CR165_20585</name>
</gene>
<dbReference type="AlphaFoldDB" id="A0A2U1UZ86"/>
<evidence type="ECO:0000313" key="2">
    <source>
        <dbReference type="Proteomes" id="UP000245048"/>
    </source>
</evidence>
<dbReference type="RefSeq" id="WP_109518827.1">
    <property type="nucleotide sequence ID" value="NZ_PDOA01000021.1"/>
</dbReference>
<keyword evidence="2" id="KW-1185">Reference proteome</keyword>
<accession>A0A2U1UZ86</accession>
<dbReference type="EMBL" id="PDOA01000021">
    <property type="protein sequence ID" value="PWC26968.1"/>
    <property type="molecule type" value="Genomic_DNA"/>
</dbReference>
<dbReference type="Proteomes" id="UP000245048">
    <property type="component" value="Unassembled WGS sequence"/>
</dbReference>
<reference evidence="2" key="1">
    <citation type="submission" date="2017-10" db="EMBL/GenBank/DDBJ databases">
        <authorList>
            <person name="Toshchakov S.V."/>
            <person name="Goeva M.A."/>
        </authorList>
    </citation>
    <scope>NUCLEOTIDE SEQUENCE [LARGE SCALE GENOMIC DNA]</scope>
    <source>
        <strain evidence="2">JR1/69-1-13</strain>
    </source>
</reference>
<sequence>MTTTRASASHRDAALVSVCAEYHATWNALQAWDARGQRYPSGSVECIADEEEGFSLIDRLVEAVERAGDMQAMSSDGLRQKAAVLRHTLTDDMEGCEIDRDNRRVKLAVSLCNDLQRVLGDMP</sequence>
<evidence type="ECO:0000313" key="1">
    <source>
        <dbReference type="EMBL" id="PWC26968.1"/>
    </source>
</evidence>
<organism evidence="1 2">
    <name type="scientific">Teichococcus aestuarii</name>
    <dbReference type="NCBI Taxonomy" id="568898"/>
    <lineage>
        <taxon>Bacteria</taxon>
        <taxon>Pseudomonadati</taxon>
        <taxon>Pseudomonadota</taxon>
        <taxon>Alphaproteobacteria</taxon>
        <taxon>Acetobacterales</taxon>
        <taxon>Roseomonadaceae</taxon>
        <taxon>Roseomonas</taxon>
    </lineage>
</organism>